<evidence type="ECO:0000256" key="4">
    <source>
        <dbReference type="SAM" id="MobiDB-lite"/>
    </source>
</evidence>
<dbReference type="GO" id="GO:0000160">
    <property type="term" value="P:phosphorelay signal transduction system"/>
    <property type="evidence" value="ECO:0007669"/>
    <property type="project" value="InterPro"/>
</dbReference>
<dbReference type="Pfam" id="PF00486">
    <property type="entry name" value="Trans_reg_C"/>
    <property type="match status" value="1"/>
</dbReference>
<evidence type="ECO:0000256" key="1">
    <source>
        <dbReference type="ARBA" id="ARBA00005820"/>
    </source>
</evidence>
<dbReference type="Proteomes" id="UP000377595">
    <property type="component" value="Unassembled WGS sequence"/>
</dbReference>
<organism evidence="6 7">
    <name type="scientific">Acrocarpospora pleiomorpha</name>
    <dbReference type="NCBI Taxonomy" id="90975"/>
    <lineage>
        <taxon>Bacteria</taxon>
        <taxon>Bacillati</taxon>
        <taxon>Actinomycetota</taxon>
        <taxon>Actinomycetes</taxon>
        <taxon>Streptosporangiales</taxon>
        <taxon>Streptosporangiaceae</taxon>
        <taxon>Acrocarpospora</taxon>
    </lineage>
</organism>
<evidence type="ECO:0000259" key="5">
    <source>
        <dbReference type="PROSITE" id="PS51755"/>
    </source>
</evidence>
<dbReference type="PROSITE" id="PS51755">
    <property type="entry name" value="OMPR_PHOB"/>
    <property type="match status" value="1"/>
</dbReference>
<dbReference type="SUPFAM" id="SSF52540">
    <property type="entry name" value="P-loop containing nucleoside triphosphate hydrolases"/>
    <property type="match status" value="1"/>
</dbReference>
<dbReference type="GO" id="GO:0006355">
    <property type="term" value="P:regulation of DNA-templated transcription"/>
    <property type="evidence" value="ECO:0007669"/>
    <property type="project" value="InterPro"/>
</dbReference>
<dbReference type="Gene3D" id="1.25.40.10">
    <property type="entry name" value="Tetratricopeptide repeat domain"/>
    <property type="match status" value="2"/>
</dbReference>
<feature type="region of interest" description="Disordered" evidence="4">
    <location>
        <begin position="297"/>
        <end position="369"/>
    </location>
</feature>
<dbReference type="InterPro" id="IPR005158">
    <property type="entry name" value="BTAD"/>
</dbReference>
<dbReference type="AlphaFoldDB" id="A0A5M3Y4T0"/>
<dbReference type="InterPro" id="IPR011990">
    <property type="entry name" value="TPR-like_helical_dom_sf"/>
</dbReference>
<proteinExistence type="inferred from homology"/>
<dbReference type="InterPro" id="IPR027417">
    <property type="entry name" value="P-loop_NTPase"/>
</dbReference>
<dbReference type="InterPro" id="IPR016032">
    <property type="entry name" value="Sig_transdc_resp-reg_C-effctor"/>
</dbReference>
<evidence type="ECO:0000313" key="7">
    <source>
        <dbReference type="Proteomes" id="UP000377595"/>
    </source>
</evidence>
<dbReference type="PANTHER" id="PTHR47691:SF3">
    <property type="entry name" value="HTH-TYPE TRANSCRIPTIONAL REGULATOR RV0890C-RELATED"/>
    <property type="match status" value="1"/>
</dbReference>
<dbReference type="SMART" id="SM00862">
    <property type="entry name" value="Trans_reg_C"/>
    <property type="match status" value="1"/>
</dbReference>
<dbReference type="Pfam" id="PF03704">
    <property type="entry name" value="BTAD"/>
    <property type="match status" value="1"/>
</dbReference>
<dbReference type="InterPro" id="IPR036388">
    <property type="entry name" value="WH-like_DNA-bd_sf"/>
</dbReference>
<dbReference type="GO" id="GO:0003677">
    <property type="term" value="F:DNA binding"/>
    <property type="evidence" value="ECO:0007669"/>
    <property type="project" value="UniProtKB-UniRule"/>
</dbReference>
<dbReference type="PANTHER" id="PTHR47691">
    <property type="entry name" value="REGULATOR-RELATED"/>
    <property type="match status" value="1"/>
</dbReference>
<sequence>MRFGVLGPTEVRRDSGEIVAVVGPRLRVLLGMLVLDAGRVVTTDHLIDGLYGDEPPAGAANALQAQVSRLRQLLDAPVIVRHPAGYQLDVDPESVDARRFERLAAAGRAALAAGNNRRAADLLREGLDLWRGPALADLGETLAPSAVRLEELRLNALEDHAEAVLGLGDESHDLATELGDLVAAHPLRERLRGLFMRALVATGRQAEALATYEDGRRLLAEELGADPAPELAEIHLAILRAETPPPRKDLPAQLTSLIGRADELAVIGGLLAESRLVTLTGPGGTGKTRLAIEAATQAANTRRPEISGHTEGPAHPAGPGGSGRPGGIRDPGRSRSPGGSQHPTGSIPPGDSRPPEGSRPSEGARPPRASGVEVCFVELSPLVDGSEVTQAVLAAVGLRETGLLPATARQGTDPVDRLVAALADRALLLVLDNCEHVVEAAAALAGRLLGACPKLRVLATSREALGITGERLCPVPPLALPPVDATLPEALAYPAIRLFADRASAVRPDFALTADDLGPVSRICRALDGLPLAIELAAARLRSLTAAEVAARLERTDTFQLLSRGSRVAEPRHRTLRAVIEWSWDLLDEAERTLARRLTVFAGGATLAAAERVSGLPADEVIDLLTGLADKSFVEVAGDRYRMLDTIRAFCAEKLAEADEAEALKAAYVGYFLELAESADPLLRTADQLEWLRLLDAEHDNLISALHRADENSAFRMFSALTAYWWLRGLRSESAAIAADLMTKLGPEPPEREEYALCVLTLATSGGHGLDLRPHLERVDRIMQSINWLPSQPYLNVLWAMVLGPPSQEKSDSLQEQQRQVPMDPWTRALAEFGWGLLALYEGQIEDAERLLRPSFRAFQALGERWGMAMTLTGLSDVAEWRGERARALTFIEQAMELVERLDTTVDLAELLCRRAAHRSIVADQWDAARADYERAAELSRRAGAPEMLARAHVGLGELARRQGDLPAARRLVESALTSSAEWFSADEIRLLAHIALGWISVAEGDADQAENWHRAALVSGFSHRNLLIAARVAEGLAGVEVVRGDQVRAASLLGISTALRSGHDPGDPDRTWVAEQCRTALGSAAFERAHQSGLVSGRQRAVGSWSAASLTLLP</sequence>
<comment type="similarity">
    <text evidence="1">Belongs to the AfsR/DnrI/RedD regulatory family.</text>
</comment>
<protein>
    <submittedName>
        <fullName evidence="6">SARP family transcriptional regulator</fullName>
    </submittedName>
</protein>
<dbReference type="SUPFAM" id="SSF46894">
    <property type="entry name" value="C-terminal effector domain of the bipartite response regulators"/>
    <property type="match status" value="1"/>
</dbReference>
<evidence type="ECO:0000256" key="2">
    <source>
        <dbReference type="ARBA" id="ARBA00023125"/>
    </source>
</evidence>
<name>A0A5M3Y4T0_9ACTN</name>
<dbReference type="InterPro" id="IPR058852">
    <property type="entry name" value="HTH_77"/>
</dbReference>
<dbReference type="CDD" id="cd15831">
    <property type="entry name" value="BTAD"/>
    <property type="match status" value="1"/>
</dbReference>
<feature type="domain" description="OmpR/PhoB-type" evidence="5">
    <location>
        <begin position="1"/>
        <end position="90"/>
    </location>
</feature>
<dbReference type="SMART" id="SM01043">
    <property type="entry name" value="BTAD"/>
    <property type="match status" value="1"/>
</dbReference>
<reference evidence="6 7" key="1">
    <citation type="submission" date="2019-10" db="EMBL/GenBank/DDBJ databases">
        <title>Whole genome shotgun sequence of Acrocarpospora pleiomorpha NBRC 16267.</title>
        <authorList>
            <person name="Ichikawa N."/>
            <person name="Kimura A."/>
            <person name="Kitahashi Y."/>
            <person name="Komaki H."/>
            <person name="Oguchi A."/>
        </authorList>
    </citation>
    <scope>NUCLEOTIDE SEQUENCE [LARGE SCALE GENOMIC DNA]</scope>
    <source>
        <strain evidence="6 7">NBRC 16267</strain>
    </source>
</reference>
<accession>A0A5M3Y4T0</accession>
<dbReference type="Pfam" id="PF25872">
    <property type="entry name" value="HTH_77"/>
    <property type="match status" value="1"/>
</dbReference>
<evidence type="ECO:0000313" key="6">
    <source>
        <dbReference type="EMBL" id="GES26931.1"/>
    </source>
</evidence>
<dbReference type="RefSeq" id="WP_218038899.1">
    <property type="nucleotide sequence ID" value="NZ_BAAAHM010000029.1"/>
</dbReference>
<comment type="caution">
    <text evidence="6">The sequence shown here is derived from an EMBL/GenBank/DDBJ whole genome shotgun (WGS) entry which is preliminary data.</text>
</comment>
<evidence type="ECO:0000256" key="3">
    <source>
        <dbReference type="PROSITE-ProRule" id="PRU01091"/>
    </source>
</evidence>
<dbReference type="Gene3D" id="1.10.10.10">
    <property type="entry name" value="Winged helix-like DNA-binding domain superfamily/Winged helix DNA-binding domain"/>
    <property type="match status" value="1"/>
</dbReference>
<dbReference type="EMBL" id="BLAF01000102">
    <property type="protein sequence ID" value="GES26931.1"/>
    <property type="molecule type" value="Genomic_DNA"/>
</dbReference>
<keyword evidence="2 3" id="KW-0238">DNA-binding</keyword>
<feature type="DNA-binding region" description="OmpR/PhoB-type" evidence="3">
    <location>
        <begin position="1"/>
        <end position="90"/>
    </location>
</feature>
<keyword evidence="7" id="KW-1185">Reference proteome</keyword>
<gene>
    <name evidence="6" type="ORF">Aple_098300</name>
</gene>
<dbReference type="SUPFAM" id="SSF48452">
    <property type="entry name" value="TPR-like"/>
    <property type="match status" value="2"/>
</dbReference>
<dbReference type="InterPro" id="IPR001867">
    <property type="entry name" value="OmpR/PhoB-type_DNA-bd"/>
</dbReference>